<dbReference type="CDD" id="cd00060">
    <property type="entry name" value="FHA"/>
    <property type="match status" value="1"/>
</dbReference>
<dbReference type="Gene3D" id="2.60.200.20">
    <property type="match status" value="1"/>
</dbReference>
<evidence type="ECO:0000259" key="2">
    <source>
        <dbReference type="PROSITE" id="PS50125"/>
    </source>
</evidence>
<dbReference type="SMART" id="SM00044">
    <property type="entry name" value="CYCc"/>
    <property type="match status" value="1"/>
</dbReference>
<accession>A0A5C6X519</accession>
<dbReference type="PROSITE" id="PS50006">
    <property type="entry name" value="FHA_DOMAIN"/>
    <property type="match status" value="1"/>
</dbReference>
<organism evidence="3 4">
    <name type="scientific">Lujinxingia vulgaris</name>
    <dbReference type="NCBI Taxonomy" id="2600176"/>
    <lineage>
        <taxon>Bacteria</taxon>
        <taxon>Deltaproteobacteria</taxon>
        <taxon>Bradymonadales</taxon>
        <taxon>Lujinxingiaceae</taxon>
        <taxon>Lujinxingia</taxon>
    </lineage>
</organism>
<comment type="caution">
    <text evidence="3">The sequence shown here is derived from an EMBL/GenBank/DDBJ whole genome shotgun (WGS) entry which is preliminary data.</text>
</comment>
<reference evidence="3 4" key="1">
    <citation type="submission" date="2019-08" db="EMBL/GenBank/DDBJ databases">
        <title>Bradymonadales sp. TMQ2.</title>
        <authorList>
            <person name="Liang Q."/>
        </authorList>
    </citation>
    <scope>NUCLEOTIDE SEQUENCE [LARGE SCALE GENOMIC DNA]</scope>
    <source>
        <strain evidence="3 4">TMQ2</strain>
    </source>
</reference>
<name>A0A5C6X519_9DELT</name>
<dbReference type="Gene3D" id="3.30.70.1230">
    <property type="entry name" value="Nucleotide cyclase"/>
    <property type="match status" value="1"/>
</dbReference>
<evidence type="ECO:0000313" key="4">
    <source>
        <dbReference type="Proteomes" id="UP000321046"/>
    </source>
</evidence>
<dbReference type="GO" id="GO:0004016">
    <property type="term" value="F:adenylate cyclase activity"/>
    <property type="evidence" value="ECO:0007669"/>
    <property type="project" value="UniProtKB-ARBA"/>
</dbReference>
<dbReference type="OrthoDB" id="9806735at2"/>
<dbReference type="SMART" id="SM00065">
    <property type="entry name" value="GAF"/>
    <property type="match status" value="1"/>
</dbReference>
<dbReference type="InterPro" id="IPR029787">
    <property type="entry name" value="Nucleotide_cyclase"/>
</dbReference>
<dbReference type="AlphaFoldDB" id="A0A5C6X519"/>
<feature type="domain" description="Guanylate cyclase" evidence="2">
    <location>
        <begin position="348"/>
        <end position="480"/>
    </location>
</feature>
<dbReference type="SUPFAM" id="SSF49879">
    <property type="entry name" value="SMAD/FHA domain"/>
    <property type="match status" value="1"/>
</dbReference>
<dbReference type="EMBL" id="VOSL01000054">
    <property type="protein sequence ID" value="TXD34700.1"/>
    <property type="molecule type" value="Genomic_DNA"/>
</dbReference>
<dbReference type="RefSeq" id="WP_146975187.1">
    <property type="nucleotide sequence ID" value="NZ_VOSL01000054.1"/>
</dbReference>
<sequence length="540" mass="60426">MAKVLYRDTRGIQRTLVLDNITRIGRHPEQDIQILDRVVSKEHAIIERNIEGHFVVRDGGSRNGTYLNGQLLEAPQLLTHNDTISVGATDIVFHEDPTDHRSRNKVTIHSDDLESHVRNRIAQDPQANFLPESQIVDPKALRQDYEKLRIAHELGQSIGVETDLDILLEKILEKAFEIFPADHGVILLRLEGTDRLVPMVVRGRNEDVNVGDVRISRTILNEVIEEKQAVLSSDAMMDSRFSGAHSIILGNIRSTMSVPLLLDDRILGVIHLDSKVASGAFTEKDLEILSGFARQAAVLIEHHRLIKQMESEIVAREKLHRLLSPQLVEEVVSGRLELKKGGELRRATVMFADIRNFTAYSERHDPQHIVELLNEYFELMVDVIFKYEGTLDKFIGDEIMAVWGAPISHPDDTERAVRCALEMQQALQSFNARRQEGDGNTLSIGIGLNTGQVVAGYMGSTKSMDYTVMGDVVNTASRICSSAGPGEVVVGPLTFGDVAPMVVSEKLPPTRLKGKSEHVDLYRLRGLRNRPIHPTLRNMT</sequence>
<dbReference type="GO" id="GO:0006171">
    <property type="term" value="P:cAMP biosynthetic process"/>
    <property type="evidence" value="ECO:0007669"/>
    <property type="project" value="TreeGrafter"/>
</dbReference>
<dbReference type="InterPro" id="IPR008984">
    <property type="entry name" value="SMAD_FHA_dom_sf"/>
</dbReference>
<gene>
    <name evidence="3" type="ORF">FRC96_13905</name>
</gene>
<dbReference type="Gene3D" id="3.30.450.40">
    <property type="match status" value="1"/>
</dbReference>
<dbReference type="SMART" id="SM00240">
    <property type="entry name" value="FHA"/>
    <property type="match status" value="1"/>
</dbReference>
<evidence type="ECO:0000313" key="3">
    <source>
        <dbReference type="EMBL" id="TXD34700.1"/>
    </source>
</evidence>
<evidence type="ECO:0000259" key="1">
    <source>
        <dbReference type="PROSITE" id="PS50006"/>
    </source>
</evidence>
<dbReference type="Pfam" id="PF00498">
    <property type="entry name" value="FHA"/>
    <property type="match status" value="1"/>
</dbReference>
<protein>
    <submittedName>
        <fullName evidence="3">FHA domain-containing protein</fullName>
    </submittedName>
</protein>
<dbReference type="InterPro" id="IPR050697">
    <property type="entry name" value="Adenylyl/Guanylyl_Cyclase_3/4"/>
</dbReference>
<dbReference type="Pfam" id="PF13185">
    <property type="entry name" value="GAF_2"/>
    <property type="match status" value="1"/>
</dbReference>
<dbReference type="PANTHER" id="PTHR43081:SF1">
    <property type="entry name" value="ADENYLATE CYCLASE, TERMINAL-DIFFERENTIATION SPECIFIC"/>
    <property type="match status" value="1"/>
</dbReference>
<dbReference type="PROSITE" id="PS50125">
    <property type="entry name" value="GUANYLATE_CYCLASE_2"/>
    <property type="match status" value="1"/>
</dbReference>
<dbReference type="PANTHER" id="PTHR43081">
    <property type="entry name" value="ADENYLATE CYCLASE, TERMINAL-DIFFERENTIATION SPECIFIC-RELATED"/>
    <property type="match status" value="1"/>
</dbReference>
<dbReference type="SUPFAM" id="SSF55073">
    <property type="entry name" value="Nucleotide cyclase"/>
    <property type="match status" value="1"/>
</dbReference>
<dbReference type="InterPro" id="IPR001054">
    <property type="entry name" value="A/G_cyclase"/>
</dbReference>
<dbReference type="InterPro" id="IPR003018">
    <property type="entry name" value="GAF"/>
</dbReference>
<dbReference type="Proteomes" id="UP000321046">
    <property type="component" value="Unassembled WGS sequence"/>
</dbReference>
<dbReference type="SUPFAM" id="SSF55781">
    <property type="entry name" value="GAF domain-like"/>
    <property type="match status" value="1"/>
</dbReference>
<dbReference type="CDD" id="cd07302">
    <property type="entry name" value="CHD"/>
    <property type="match status" value="1"/>
</dbReference>
<dbReference type="Pfam" id="PF00211">
    <property type="entry name" value="Guanylate_cyc"/>
    <property type="match status" value="1"/>
</dbReference>
<proteinExistence type="predicted"/>
<dbReference type="InterPro" id="IPR000253">
    <property type="entry name" value="FHA_dom"/>
</dbReference>
<dbReference type="GO" id="GO:0035556">
    <property type="term" value="P:intracellular signal transduction"/>
    <property type="evidence" value="ECO:0007669"/>
    <property type="project" value="InterPro"/>
</dbReference>
<dbReference type="InterPro" id="IPR029016">
    <property type="entry name" value="GAF-like_dom_sf"/>
</dbReference>
<feature type="domain" description="FHA" evidence="1">
    <location>
        <begin position="22"/>
        <end position="72"/>
    </location>
</feature>